<feature type="transmembrane region" description="Helical" evidence="1">
    <location>
        <begin position="47"/>
        <end position="67"/>
    </location>
</feature>
<keyword evidence="1" id="KW-0812">Transmembrane</keyword>
<dbReference type="Pfam" id="PF14023">
    <property type="entry name" value="Bestrophin-like"/>
    <property type="match status" value="1"/>
</dbReference>
<feature type="transmembrane region" description="Helical" evidence="1">
    <location>
        <begin position="249"/>
        <end position="268"/>
    </location>
</feature>
<evidence type="ECO:0000313" key="3">
    <source>
        <dbReference type="Proteomes" id="UP000019146"/>
    </source>
</evidence>
<dbReference type="KEGG" id="bcai:K788_0005688"/>
<evidence type="ECO:0000256" key="1">
    <source>
        <dbReference type="SAM" id="Phobius"/>
    </source>
</evidence>
<evidence type="ECO:0008006" key="4">
    <source>
        <dbReference type="Google" id="ProtNLM"/>
    </source>
</evidence>
<feature type="transmembrane region" description="Helical" evidence="1">
    <location>
        <begin position="218"/>
        <end position="237"/>
    </location>
</feature>
<protein>
    <recommendedName>
        <fullName evidence="4">DUF4239 domain-containing protein</fullName>
    </recommendedName>
</protein>
<dbReference type="AlphaFoldDB" id="A0A0N7JUI8"/>
<reference evidence="2 3" key="1">
    <citation type="journal article" date="2014" name="Genome Announc.">
        <title>Draft Genome Sequence of the Haloacid-Degrading Burkholderia caribensis Strain MBA4.</title>
        <authorList>
            <person name="Pan Y."/>
            <person name="Kong K.F."/>
            <person name="Tsang J.S."/>
        </authorList>
    </citation>
    <scope>NUCLEOTIDE SEQUENCE [LARGE SCALE GENOMIC DNA]</scope>
    <source>
        <strain evidence="2 3">MBA4</strain>
    </source>
</reference>
<gene>
    <name evidence="2" type="ORF">K788_0005688</name>
</gene>
<dbReference type="Proteomes" id="UP000019146">
    <property type="component" value="Chromosome 2"/>
</dbReference>
<feature type="transmembrane region" description="Helical" evidence="1">
    <location>
        <begin position="87"/>
        <end position="105"/>
    </location>
</feature>
<sequence length="292" mass="32423">MSGAALLDNSVAMARSCTRAFWPFPFRFADRNRTGDVQMPSLTSHPLFLFIVSFVAMSVGAYAGAMLAQRHRKLADDMRDEFNVVQAATLTLLALMIGFTFSMAVSRYDQRKTYEEEEANAIGTEYLRAGLLPDTDAQRVQTLLRRYLDQRIHYYLAQDDDSIARINAATNQLENDLWMAVRNVAVEKQTPVIALAVSGMNDVINTQGYTQASWWNHIPLTAWSLMLGIGLFCNLLIGYGTRGQIRRNAVLLILPVVIALSFALIADIDSPRGGLIRLAPINLIALSQSFGS</sequence>
<proteinExistence type="predicted"/>
<dbReference type="InterPro" id="IPR025333">
    <property type="entry name" value="DUF4239"/>
</dbReference>
<dbReference type="EMBL" id="CP012747">
    <property type="protein sequence ID" value="ALL66533.1"/>
    <property type="molecule type" value="Genomic_DNA"/>
</dbReference>
<keyword evidence="1" id="KW-0472">Membrane</keyword>
<evidence type="ECO:0000313" key="2">
    <source>
        <dbReference type="EMBL" id="ALL66533.1"/>
    </source>
</evidence>
<name>A0A0N7JUI8_9BURK</name>
<organism evidence="2 3">
    <name type="scientific">Paraburkholderia caribensis MBA4</name>
    <dbReference type="NCBI Taxonomy" id="1323664"/>
    <lineage>
        <taxon>Bacteria</taxon>
        <taxon>Pseudomonadati</taxon>
        <taxon>Pseudomonadota</taxon>
        <taxon>Betaproteobacteria</taxon>
        <taxon>Burkholderiales</taxon>
        <taxon>Burkholderiaceae</taxon>
        <taxon>Paraburkholderia</taxon>
    </lineage>
</organism>
<accession>A0A0N7JUI8</accession>
<keyword evidence="1" id="KW-1133">Transmembrane helix</keyword>